<dbReference type="SUPFAM" id="SSF81606">
    <property type="entry name" value="PP2C-like"/>
    <property type="match status" value="1"/>
</dbReference>
<dbReference type="Proteomes" id="UP001158576">
    <property type="component" value="Chromosome PAR"/>
</dbReference>
<dbReference type="EMBL" id="OU015568">
    <property type="protein sequence ID" value="CAG5085039.1"/>
    <property type="molecule type" value="Genomic_DNA"/>
</dbReference>
<dbReference type="Gene3D" id="3.60.40.10">
    <property type="entry name" value="PPM-type phosphatase domain"/>
    <property type="match status" value="1"/>
</dbReference>
<proteinExistence type="predicted"/>
<sequence length="391" mass="44153">MKWAFGKRFLRLGINSIRFAAVPVLTKIQFEDAKREIYYTSCGIQGYRPYMEDYTAVKLDFCDSPGYHFFAVLDGHVDYRVAQYCSKNLPQFLEKKLGSLIKSDASAEEISSEIERAYLEFDREIRASGLRSGSTCSSVLMTPKNFIFANVGDSRTLLVDESSELKFSTEDHKPMDTEERKRIYETGGFVRYNRVNGNLALSRAFGDFDLKPNSEGTWPSRRYHDLFQPVIAAPTCTIIPREESDSLLVLGSDGVFDVLTSAEAAKYAHFEASVFGKNEEVAWRMVDTSFSRGSMDNITALVVFLKDKEYKMPEYVARNDKARKLIESTIEEIFASSKTPATTKEAVQIWQQILSKLESEKALHDILPPGAGLSSQLSLIRSIFSAKLNLK</sequence>
<evidence type="ECO:0000259" key="1">
    <source>
        <dbReference type="PROSITE" id="PS51746"/>
    </source>
</evidence>
<dbReference type="PROSITE" id="PS51746">
    <property type="entry name" value="PPM_2"/>
    <property type="match status" value="1"/>
</dbReference>
<dbReference type="InterPro" id="IPR015655">
    <property type="entry name" value="PP2C"/>
</dbReference>
<reference evidence="2 3" key="1">
    <citation type="submission" date="2021-04" db="EMBL/GenBank/DDBJ databases">
        <authorList>
            <person name="Bliznina A."/>
        </authorList>
    </citation>
    <scope>NUCLEOTIDE SEQUENCE [LARGE SCALE GENOMIC DNA]</scope>
</reference>
<dbReference type="InterPro" id="IPR036457">
    <property type="entry name" value="PPM-type-like_dom_sf"/>
</dbReference>
<dbReference type="PANTHER" id="PTHR47992">
    <property type="entry name" value="PROTEIN PHOSPHATASE"/>
    <property type="match status" value="1"/>
</dbReference>
<gene>
    <name evidence="2" type="ORF">OKIOD_LOCUS2356</name>
</gene>
<dbReference type="SMART" id="SM00332">
    <property type="entry name" value="PP2Cc"/>
    <property type="match status" value="1"/>
</dbReference>
<evidence type="ECO:0000313" key="2">
    <source>
        <dbReference type="EMBL" id="CAG5085039.1"/>
    </source>
</evidence>
<evidence type="ECO:0000313" key="3">
    <source>
        <dbReference type="Proteomes" id="UP001158576"/>
    </source>
</evidence>
<organism evidence="2 3">
    <name type="scientific">Oikopleura dioica</name>
    <name type="common">Tunicate</name>
    <dbReference type="NCBI Taxonomy" id="34765"/>
    <lineage>
        <taxon>Eukaryota</taxon>
        <taxon>Metazoa</taxon>
        <taxon>Chordata</taxon>
        <taxon>Tunicata</taxon>
        <taxon>Appendicularia</taxon>
        <taxon>Copelata</taxon>
        <taxon>Oikopleuridae</taxon>
        <taxon>Oikopleura</taxon>
    </lineage>
</organism>
<dbReference type="Pfam" id="PF00481">
    <property type="entry name" value="PP2C"/>
    <property type="match status" value="1"/>
</dbReference>
<accession>A0ABN7RWQ2</accession>
<keyword evidence="3" id="KW-1185">Reference proteome</keyword>
<dbReference type="InterPro" id="IPR001932">
    <property type="entry name" value="PPM-type_phosphatase-like_dom"/>
</dbReference>
<name>A0ABN7RWQ2_OIKDI</name>
<protein>
    <submittedName>
        <fullName evidence="2">Oidioi.mRNA.OKI2018_I69.PAR.g10798.t1.cds</fullName>
    </submittedName>
</protein>
<dbReference type="CDD" id="cd00143">
    <property type="entry name" value="PP2Cc"/>
    <property type="match status" value="1"/>
</dbReference>
<feature type="domain" description="PPM-type phosphatase" evidence="1">
    <location>
        <begin position="38"/>
        <end position="305"/>
    </location>
</feature>